<gene>
    <name evidence="2" type="ORF">F444_13298</name>
</gene>
<organism evidence="2 3">
    <name type="scientific">Phytophthora nicotianae P1976</name>
    <dbReference type="NCBI Taxonomy" id="1317066"/>
    <lineage>
        <taxon>Eukaryota</taxon>
        <taxon>Sar</taxon>
        <taxon>Stramenopiles</taxon>
        <taxon>Oomycota</taxon>
        <taxon>Peronosporomycetes</taxon>
        <taxon>Peronosporales</taxon>
        <taxon>Peronosporaceae</taxon>
        <taxon>Phytophthora</taxon>
    </lineage>
</organism>
<comment type="caution">
    <text evidence="2">The sequence shown here is derived from an EMBL/GenBank/DDBJ whole genome shotgun (WGS) entry which is preliminary data.</text>
</comment>
<evidence type="ECO:0000256" key="1">
    <source>
        <dbReference type="SAM" id="MobiDB-lite"/>
    </source>
</evidence>
<evidence type="ECO:0000313" key="3">
    <source>
        <dbReference type="Proteomes" id="UP000028582"/>
    </source>
</evidence>
<feature type="compositionally biased region" description="Basic residues" evidence="1">
    <location>
        <begin position="154"/>
        <end position="168"/>
    </location>
</feature>
<reference evidence="2 3" key="1">
    <citation type="submission" date="2013-11" db="EMBL/GenBank/DDBJ databases">
        <title>The Genome Sequence of Phytophthora parasitica P1976.</title>
        <authorList>
            <consortium name="The Broad Institute Genomics Platform"/>
            <person name="Russ C."/>
            <person name="Tyler B."/>
            <person name="Panabieres F."/>
            <person name="Shan W."/>
            <person name="Tripathy S."/>
            <person name="Grunwald N."/>
            <person name="Machado M."/>
            <person name="Johnson C.S."/>
            <person name="Walker B."/>
            <person name="Young S."/>
            <person name="Zeng Q."/>
            <person name="Gargeya S."/>
            <person name="Fitzgerald M."/>
            <person name="Haas B."/>
            <person name="Abouelleil A."/>
            <person name="Allen A.W."/>
            <person name="Alvarado L."/>
            <person name="Arachchi H.M."/>
            <person name="Berlin A.M."/>
            <person name="Chapman S.B."/>
            <person name="Gainer-Dewar J."/>
            <person name="Goldberg J."/>
            <person name="Griggs A."/>
            <person name="Gujja S."/>
            <person name="Hansen M."/>
            <person name="Howarth C."/>
            <person name="Imamovic A."/>
            <person name="Ireland A."/>
            <person name="Larimer J."/>
            <person name="McCowan C."/>
            <person name="Murphy C."/>
            <person name="Pearson M."/>
            <person name="Poon T.W."/>
            <person name="Priest M."/>
            <person name="Roberts A."/>
            <person name="Saif S."/>
            <person name="Shea T."/>
            <person name="Sisk P."/>
            <person name="Sykes S."/>
            <person name="Wortman J."/>
            <person name="Nusbaum C."/>
            <person name="Birren B."/>
        </authorList>
    </citation>
    <scope>NUCLEOTIDE SEQUENCE [LARGE SCALE GENOMIC DNA]</scope>
    <source>
        <strain evidence="2 3">P1976</strain>
    </source>
</reference>
<dbReference type="EMBL" id="ANJA01002391">
    <property type="protein sequence ID" value="ETO70200.1"/>
    <property type="molecule type" value="Genomic_DNA"/>
</dbReference>
<sequence length="174" mass="19392">VSLGNPSVFNFTSAHRRLLILVIIHVIPRPLVPLENANIPRGFPSSYCTMEEAVRSEYRRALPRRARIGSQSAACSEGSSCCVRCAAFVSSGSIRSYTKDIANFFKQAAYGYSNSKSVLNNRLHSICSRMTPWSCRCTLDQRIRYDAGNGLAKARGHRVGRNRSHHQAKPREHG</sequence>
<feature type="non-terminal residue" evidence="2">
    <location>
        <position position="1"/>
    </location>
</feature>
<accession>A0A080ZU89</accession>
<feature type="region of interest" description="Disordered" evidence="1">
    <location>
        <begin position="154"/>
        <end position="174"/>
    </location>
</feature>
<protein>
    <submittedName>
        <fullName evidence="2">Uncharacterized protein</fullName>
    </submittedName>
</protein>
<proteinExistence type="predicted"/>
<dbReference type="Proteomes" id="UP000028582">
    <property type="component" value="Unassembled WGS sequence"/>
</dbReference>
<evidence type="ECO:0000313" key="2">
    <source>
        <dbReference type="EMBL" id="ETO70200.1"/>
    </source>
</evidence>
<name>A0A080ZU89_PHYNI</name>
<dbReference type="AlphaFoldDB" id="A0A080ZU89"/>